<evidence type="ECO:0000313" key="2">
    <source>
        <dbReference type="Proteomes" id="UP000483261"/>
    </source>
</evidence>
<organism evidence="1 2">
    <name type="scientific">Nocardioides turkmenicus</name>
    <dbReference type="NCBI Taxonomy" id="2711220"/>
    <lineage>
        <taxon>Bacteria</taxon>
        <taxon>Bacillati</taxon>
        <taxon>Actinomycetota</taxon>
        <taxon>Actinomycetes</taxon>
        <taxon>Propionibacteriales</taxon>
        <taxon>Nocardioidaceae</taxon>
        <taxon>Nocardioides</taxon>
    </lineage>
</organism>
<keyword evidence="2" id="KW-1185">Reference proteome</keyword>
<sequence length="173" mass="18870">MASAFPIPIEFDLPNTHWRGADPDSLEQADAFAVALRWGSVADGFVPILTVRGTYGVDLPSLEDAADSSVESLRSNGASADLIKRTRVESEQMPAIVQLTEVDARIDGSRFDLYQAQVIETLIDSTDRRKRVMLSFTVTCKYGQFAVVGPEFESFMGSVVLGGRISGHDDIQV</sequence>
<dbReference type="EMBL" id="JAALAA010000001">
    <property type="protein sequence ID" value="NGN91449.1"/>
    <property type="molecule type" value="Genomic_DNA"/>
</dbReference>
<accession>A0A6M1R0Y8</accession>
<comment type="caution">
    <text evidence="1">The sequence shown here is derived from an EMBL/GenBank/DDBJ whole genome shotgun (WGS) entry which is preliminary data.</text>
</comment>
<evidence type="ECO:0000313" key="1">
    <source>
        <dbReference type="EMBL" id="NGN91449.1"/>
    </source>
</evidence>
<evidence type="ECO:0008006" key="3">
    <source>
        <dbReference type="Google" id="ProtNLM"/>
    </source>
</evidence>
<gene>
    <name evidence="1" type="ORF">G5C66_01680</name>
</gene>
<dbReference type="AlphaFoldDB" id="A0A6M1R0Y8"/>
<reference evidence="1 2" key="1">
    <citation type="submission" date="2020-02" db="EMBL/GenBank/DDBJ databases">
        <title>Whole-genome analyses of novel actinobacteria.</title>
        <authorList>
            <person name="Sahin N."/>
        </authorList>
    </citation>
    <scope>NUCLEOTIDE SEQUENCE [LARGE SCALE GENOMIC DNA]</scope>
    <source>
        <strain evidence="1 2">KC13</strain>
    </source>
</reference>
<proteinExistence type="predicted"/>
<protein>
    <recommendedName>
        <fullName evidence="3">DUF1795 domain-containing protein</fullName>
    </recommendedName>
</protein>
<dbReference type="RefSeq" id="WP_165109062.1">
    <property type="nucleotide sequence ID" value="NZ_JAALAA010000001.1"/>
</dbReference>
<name>A0A6M1R0Y8_9ACTN</name>
<dbReference type="Proteomes" id="UP000483261">
    <property type="component" value="Unassembled WGS sequence"/>
</dbReference>